<feature type="transmembrane region" description="Helical" evidence="6">
    <location>
        <begin position="47"/>
        <end position="67"/>
    </location>
</feature>
<dbReference type="InterPro" id="IPR023408">
    <property type="entry name" value="MscS_beta-dom_sf"/>
</dbReference>
<evidence type="ECO:0000256" key="2">
    <source>
        <dbReference type="ARBA" id="ARBA00022692"/>
    </source>
</evidence>
<dbReference type="GO" id="GO:0016020">
    <property type="term" value="C:membrane"/>
    <property type="evidence" value="ECO:0007669"/>
    <property type="project" value="UniProtKB-SubCell"/>
</dbReference>
<feature type="transmembrane region" description="Helical" evidence="6">
    <location>
        <begin position="139"/>
        <end position="157"/>
    </location>
</feature>
<evidence type="ECO:0000259" key="7">
    <source>
        <dbReference type="PROSITE" id="PS50042"/>
    </source>
</evidence>
<evidence type="ECO:0000256" key="4">
    <source>
        <dbReference type="ARBA" id="ARBA00023136"/>
    </source>
</evidence>
<dbReference type="PIRSF" id="PIRSF026673">
    <property type="entry name" value="UCP026673_ion_chan"/>
    <property type="match status" value="1"/>
</dbReference>
<evidence type="ECO:0000313" key="9">
    <source>
        <dbReference type="Proteomes" id="UP000092207"/>
    </source>
</evidence>
<evidence type="ECO:0000256" key="6">
    <source>
        <dbReference type="SAM" id="Phobius"/>
    </source>
</evidence>
<keyword evidence="3 6" id="KW-1133">Transmembrane helix</keyword>
<reference evidence="8 9" key="1">
    <citation type="submission" date="2016-06" db="EMBL/GenBank/DDBJ databases">
        <authorList>
            <person name="Kjaerup R.B."/>
            <person name="Dalgaard T.S."/>
            <person name="Juul-Madsen H.R."/>
        </authorList>
    </citation>
    <scope>NUCLEOTIDE SEQUENCE [LARGE SCALE GENOMIC DNA]</scope>
    <source>
        <strain evidence="8 9">E2838</strain>
    </source>
</reference>
<feature type="transmembrane region" description="Helical" evidence="6">
    <location>
        <begin position="6"/>
        <end position="26"/>
    </location>
</feature>
<dbReference type="InterPro" id="IPR049142">
    <property type="entry name" value="MS_channel_1st"/>
</dbReference>
<dbReference type="Gene3D" id="2.60.120.10">
    <property type="entry name" value="Jelly Rolls"/>
    <property type="match status" value="1"/>
</dbReference>
<dbReference type="AlphaFoldDB" id="A0A1A2TEZ6"/>
<dbReference type="InterPro" id="IPR006685">
    <property type="entry name" value="MscS_channel_2nd"/>
</dbReference>
<dbReference type="Pfam" id="PF00027">
    <property type="entry name" value="cNMP_binding"/>
    <property type="match status" value="1"/>
</dbReference>
<feature type="transmembrane region" description="Helical" evidence="6">
    <location>
        <begin position="73"/>
        <end position="98"/>
    </location>
</feature>
<feature type="domain" description="Cyclic nucleotide-binding" evidence="7">
    <location>
        <begin position="338"/>
        <end position="453"/>
    </location>
</feature>
<feature type="region of interest" description="Disordered" evidence="5">
    <location>
        <begin position="457"/>
        <end position="481"/>
    </location>
</feature>
<dbReference type="EMBL" id="LZJY01000426">
    <property type="protein sequence ID" value="OBH86226.1"/>
    <property type="molecule type" value="Genomic_DNA"/>
</dbReference>
<dbReference type="Gene3D" id="1.10.287.1260">
    <property type="match status" value="1"/>
</dbReference>
<sequence length="481" mass="52428">MNLFDSSWFYWAIGVAVGFPVALILLTELHRTLVRRESQLARQVSLLRNYLLPLGALLLLLVEASQVPAKDGLVRILTTLFGLLVLVLVLSALNATVFEGAPDKSWRKRLPAIFVDVARFGVIGVGLAVMLSMIWGVRIGGLFTALGVTSVVIGLMLQNSVGQVVSGLFMLFEQPFRIDEWLDTGTARGRVVEVNWRSVHIDTGSGIRVMPNSMLASTSFTNLSRPSLAYDCAITTKFGAGDSPDKVCAMLTRVASALPARRPGTLPTAVSLGGAQYRTTIRLTSPADAEATEATFLRWVWYAARRARLHLDGADDNYSTKQRVEKALRTVVAPALRLNHADQQSLVPYAKIVRYGADEILESAGEVSPGMTFLVAGRVRLTATTEDGSVVPVTTLDEGSFLGLTALTRQPNLAGAYALDEVTALQIKREHLEHLVMRKPLLLQDLGRLIEERQSKVREAGRRDRAGHARAGAPEPAKTLR</sequence>
<dbReference type="Pfam" id="PF00924">
    <property type="entry name" value="MS_channel_2nd"/>
    <property type="match status" value="1"/>
</dbReference>
<evidence type="ECO:0000256" key="1">
    <source>
        <dbReference type="ARBA" id="ARBA00004370"/>
    </source>
</evidence>
<dbReference type="SMART" id="SM00100">
    <property type="entry name" value="cNMP"/>
    <property type="match status" value="1"/>
</dbReference>
<dbReference type="InterPro" id="IPR016846">
    <property type="entry name" value="cNMP-bd_ion_channel"/>
</dbReference>
<dbReference type="Pfam" id="PF21088">
    <property type="entry name" value="MS_channel_1st"/>
    <property type="match status" value="1"/>
</dbReference>
<dbReference type="GO" id="GO:0055085">
    <property type="term" value="P:transmembrane transport"/>
    <property type="evidence" value="ECO:0007669"/>
    <property type="project" value="InterPro"/>
</dbReference>
<dbReference type="PANTHER" id="PTHR30566:SF25">
    <property type="entry name" value="INNER MEMBRANE PROTEIN"/>
    <property type="match status" value="1"/>
</dbReference>
<protein>
    <recommendedName>
        <fullName evidence="7">Cyclic nucleotide-binding domain-containing protein</fullName>
    </recommendedName>
</protein>
<gene>
    <name evidence="8" type="ORF">A5679_27250</name>
</gene>
<keyword evidence="2 6" id="KW-0812">Transmembrane</keyword>
<comment type="caution">
    <text evidence="8">The sequence shown here is derived from an EMBL/GenBank/DDBJ whole genome shotgun (WGS) entry which is preliminary data.</text>
</comment>
<dbReference type="InterPro" id="IPR014710">
    <property type="entry name" value="RmlC-like_jellyroll"/>
</dbReference>
<evidence type="ECO:0000256" key="3">
    <source>
        <dbReference type="ARBA" id="ARBA00022989"/>
    </source>
</evidence>
<evidence type="ECO:0000256" key="5">
    <source>
        <dbReference type="SAM" id="MobiDB-lite"/>
    </source>
</evidence>
<dbReference type="PROSITE" id="PS50042">
    <property type="entry name" value="CNMP_BINDING_3"/>
    <property type="match status" value="1"/>
</dbReference>
<dbReference type="Gene3D" id="2.30.30.60">
    <property type="match status" value="1"/>
</dbReference>
<dbReference type="InterPro" id="IPR010920">
    <property type="entry name" value="LSM_dom_sf"/>
</dbReference>
<dbReference type="PANTHER" id="PTHR30566">
    <property type="entry name" value="YNAI-RELATED MECHANOSENSITIVE ION CHANNEL"/>
    <property type="match status" value="1"/>
</dbReference>
<comment type="subcellular location">
    <subcellularLocation>
        <location evidence="1">Membrane</location>
    </subcellularLocation>
</comment>
<dbReference type="SUPFAM" id="SSF51206">
    <property type="entry name" value="cAMP-binding domain-like"/>
    <property type="match status" value="1"/>
</dbReference>
<dbReference type="SUPFAM" id="SSF50182">
    <property type="entry name" value="Sm-like ribonucleoproteins"/>
    <property type="match status" value="1"/>
</dbReference>
<organism evidence="8 9">
    <name type="scientific">Mycobacterium scrofulaceum</name>
    <dbReference type="NCBI Taxonomy" id="1783"/>
    <lineage>
        <taxon>Bacteria</taxon>
        <taxon>Bacillati</taxon>
        <taxon>Actinomycetota</taxon>
        <taxon>Actinomycetes</taxon>
        <taxon>Mycobacteriales</taxon>
        <taxon>Mycobacteriaceae</taxon>
        <taxon>Mycobacterium</taxon>
    </lineage>
</organism>
<name>A0A1A2TEZ6_MYCSC</name>
<dbReference type="OrthoDB" id="9775207at2"/>
<proteinExistence type="predicted"/>
<dbReference type="CDD" id="cd00038">
    <property type="entry name" value="CAP_ED"/>
    <property type="match status" value="1"/>
</dbReference>
<accession>A0A1A2TEZ6</accession>
<dbReference type="Proteomes" id="UP000092207">
    <property type="component" value="Unassembled WGS sequence"/>
</dbReference>
<evidence type="ECO:0000313" key="8">
    <source>
        <dbReference type="EMBL" id="OBH86226.1"/>
    </source>
</evidence>
<dbReference type="RefSeq" id="WP_067283057.1">
    <property type="nucleotide sequence ID" value="NZ_LZJW01000182.1"/>
</dbReference>
<feature type="transmembrane region" description="Helical" evidence="6">
    <location>
        <begin position="110"/>
        <end position="133"/>
    </location>
</feature>
<dbReference type="InterPro" id="IPR000595">
    <property type="entry name" value="cNMP-bd_dom"/>
</dbReference>
<keyword evidence="4 6" id="KW-0472">Membrane</keyword>
<feature type="compositionally biased region" description="Basic and acidic residues" evidence="5">
    <location>
        <begin position="457"/>
        <end position="467"/>
    </location>
</feature>
<dbReference type="InterPro" id="IPR018490">
    <property type="entry name" value="cNMP-bd_dom_sf"/>
</dbReference>